<keyword evidence="3" id="KW-1185">Reference proteome</keyword>
<proteinExistence type="predicted"/>
<dbReference type="Proteomes" id="UP001271007">
    <property type="component" value="Unassembled WGS sequence"/>
</dbReference>
<reference evidence="2" key="1">
    <citation type="submission" date="2023-04" db="EMBL/GenBank/DDBJ databases">
        <title>Black Yeasts Isolated from many extreme environments.</title>
        <authorList>
            <person name="Coleine C."/>
            <person name="Stajich J.E."/>
            <person name="Selbmann L."/>
        </authorList>
    </citation>
    <scope>NUCLEOTIDE SEQUENCE</scope>
    <source>
        <strain evidence="2">CCFEE 5312</strain>
    </source>
</reference>
<dbReference type="Gene3D" id="1.20.120.20">
    <property type="entry name" value="Apolipoprotein"/>
    <property type="match status" value="1"/>
</dbReference>
<protein>
    <submittedName>
        <fullName evidence="2">Uncharacterized protein</fullName>
    </submittedName>
</protein>
<dbReference type="AlphaFoldDB" id="A0AAJ0DK03"/>
<keyword evidence="1" id="KW-0732">Signal</keyword>
<organism evidence="2 3">
    <name type="scientific">Extremus antarcticus</name>
    <dbReference type="NCBI Taxonomy" id="702011"/>
    <lineage>
        <taxon>Eukaryota</taxon>
        <taxon>Fungi</taxon>
        <taxon>Dikarya</taxon>
        <taxon>Ascomycota</taxon>
        <taxon>Pezizomycotina</taxon>
        <taxon>Dothideomycetes</taxon>
        <taxon>Dothideomycetidae</taxon>
        <taxon>Mycosphaerellales</taxon>
        <taxon>Extremaceae</taxon>
        <taxon>Extremus</taxon>
    </lineage>
</organism>
<gene>
    <name evidence="2" type="ORF">LTR09_007116</name>
</gene>
<sequence>MRLTLLGLGLCAAASAIPLTDPSSTNDLSQEVDEAATLALREEAWDWEPEHSHEGGLPASGILAERDLPILGVVSGIVNPVVSKISDIDPSLGSTVGGLLKTINGLVSKIRDQLDNSLGGLGGGQLSASKLTGLVNKFRSYTSQVETLIESVLDQLSPQLGSKARQLLNKLDSQITSIESQLGGGL</sequence>
<evidence type="ECO:0000256" key="1">
    <source>
        <dbReference type="SAM" id="SignalP"/>
    </source>
</evidence>
<dbReference type="EMBL" id="JAWDJX010000024">
    <property type="protein sequence ID" value="KAK3051816.1"/>
    <property type="molecule type" value="Genomic_DNA"/>
</dbReference>
<accession>A0AAJ0DK03</accession>
<name>A0AAJ0DK03_9PEZI</name>
<feature type="chain" id="PRO_5042564113" evidence="1">
    <location>
        <begin position="17"/>
        <end position="186"/>
    </location>
</feature>
<evidence type="ECO:0000313" key="2">
    <source>
        <dbReference type="EMBL" id="KAK3051816.1"/>
    </source>
</evidence>
<comment type="caution">
    <text evidence="2">The sequence shown here is derived from an EMBL/GenBank/DDBJ whole genome shotgun (WGS) entry which is preliminary data.</text>
</comment>
<evidence type="ECO:0000313" key="3">
    <source>
        <dbReference type="Proteomes" id="UP001271007"/>
    </source>
</evidence>
<feature type="signal peptide" evidence="1">
    <location>
        <begin position="1"/>
        <end position="16"/>
    </location>
</feature>